<dbReference type="Pfam" id="PF14010">
    <property type="entry name" value="PEPcase_2"/>
    <property type="match status" value="1"/>
</dbReference>
<reference evidence="6" key="1">
    <citation type="journal article" date="2020" name="bioRxiv">
        <title>A rank-normalized archaeal taxonomy based on genome phylogeny resolves widespread incomplete and uneven classifications.</title>
        <authorList>
            <person name="Rinke C."/>
            <person name="Chuvochina M."/>
            <person name="Mussig A.J."/>
            <person name="Chaumeil P.-A."/>
            <person name="Waite D.W."/>
            <person name="Whitman W.B."/>
            <person name="Parks D.H."/>
            <person name="Hugenholtz P."/>
        </authorList>
    </citation>
    <scope>NUCLEOTIDE SEQUENCE</scope>
    <source>
        <strain evidence="6">UBA8853</strain>
    </source>
</reference>
<accession>A0A832WB07</accession>
<dbReference type="GO" id="GO:0000287">
    <property type="term" value="F:magnesium ion binding"/>
    <property type="evidence" value="ECO:0007669"/>
    <property type="project" value="UniProtKB-UniRule"/>
</dbReference>
<dbReference type="HAMAP" id="MF_01904">
    <property type="entry name" value="PEPcase_type2"/>
    <property type="match status" value="1"/>
</dbReference>
<dbReference type="GO" id="GO:0006107">
    <property type="term" value="P:oxaloacetate metabolic process"/>
    <property type="evidence" value="ECO:0007669"/>
    <property type="project" value="UniProtKB-UniRule"/>
</dbReference>
<dbReference type="Proteomes" id="UP000619545">
    <property type="component" value="Unassembled WGS sequence"/>
</dbReference>
<evidence type="ECO:0000256" key="4">
    <source>
        <dbReference type="HAMAP-Rule" id="MF_01904"/>
    </source>
</evidence>
<evidence type="ECO:0000256" key="1">
    <source>
        <dbReference type="ARBA" id="ARBA00022842"/>
    </source>
</evidence>
<keyword evidence="3 4" id="KW-0120">Carbon dioxide fixation</keyword>
<evidence type="ECO:0000313" key="7">
    <source>
        <dbReference type="Proteomes" id="UP000619545"/>
    </source>
</evidence>
<gene>
    <name evidence="4" type="primary">ppcA</name>
    <name evidence="6" type="ORF">HA336_05490</name>
</gene>
<comment type="subunit">
    <text evidence="4">Homotetramer.</text>
</comment>
<dbReference type="InterPro" id="IPR015813">
    <property type="entry name" value="Pyrv/PenolPyrv_kinase-like_dom"/>
</dbReference>
<evidence type="ECO:0000256" key="5">
    <source>
        <dbReference type="NCBIfam" id="TIGR02751"/>
    </source>
</evidence>
<organism evidence="6 7">
    <name type="scientific">Methanopyrus kandleri</name>
    <dbReference type="NCBI Taxonomy" id="2320"/>
    <lineage>
        <taxon>Archaea</taxon>
        <taxon>Methanobacteriati</taxon>
        <taxon>Methanobacteriota</taxon>
        <taxon>Methanomada group</taxon>
        <taxon>Methanopyri</taxon>
        <taxon>Methanopyrales</taxon>
        <taxon>Methanopyraceae</taxon>
        <taxon>Methanopyrus</taxon>
    </lineage>
</organism>
<dbReference type="PIRSF" id="PIRSF006677">
    <property type="entry name" value="UCP006677"/>
    <property type="match status" value="1"/>
</dbReference>
<dbReference type="AlphaFoldDB" id="A0A832WB07"/>
<evidence type="ECO:0000256" key="2">
    <source>
        <dbReference type="ARBA" id="ARBA00023239"/>
    </source>
</evidence>
<comment type="function">
    <text evidence="4">Catalyzes the irreversible beta-carboxylation of phosphoenolpyruvate (PEP) to form oxaloacetate (OAA), a four-carbon dicarboxylic acid source for the tricarboxylic acid cycle.</text>
</comment>
<keyword evidence="1 4" id="KW-0460">Magnesium</keyword>
<keyword evidence="6" id="KW-0670">Pyruvate</keyword>
<comment type="cofactor">
    <cofactor evidence="4">
        <name>Mg(2+)</name>
        <dbReference type="ChEBI" id="CHEBI:18420"/>
    </cofactor>
</comment>
<dbReference type="GO" id="GO:0008964">
    <property type="term" value="F:phosphoenolpyruvate carboxylase activity"/>
    <property type="evidence" value="ECO:0007669"/>
    <property type="project" value="UniProtKB-UniRule"/>
</dbReference>
<sequence length="539" mass="60618">MNEVIREVEKVREARIARTLATQHPDATKFVRVQEEPEEAVECLVELGAEEYMVDFEGKLTPYLQPIQVLMELYDAGVRVGEERFVIVRVPSATKENVLRQVQALLGVMEANSELLKEDPDARGIFEVVHPMTSSPEELVETVDRISYARRFASRELDVPLKAGNLRIIPLIEEVPELLDIRNILTGYVEGMREIGMDVSYLRVFIGRSDPALSYGHLPAVLACKLAIFEVYELSDELGVPMAPILGGGCLPFRGHIRPGMEEEFVEEYAGTATYTVQSGFRYDHDREKAVASIRRINELAANDPLQLSGDDIEYLVLATAIFMKHYLSVFFRCIGTLNIVADMIPNTRDRLARKGPVGYARDIPEPDRVGAQCKDLGDVGRELYRELRRMRVEKLPELPRAIKFTGACYTVGMPPELIGTGRGLAEIEERLGEDALDAVISRLYPMLREDLQFAVEYTFLETAGSVLPSSGVAMVNTDLEYCVEYLDLEPPSDFEYQNLVHTLEPYLRYVVSEGGVEEVNPFVRDLLLEMGRMRGSLG</sequence>
<dbReference type="GO" id="GO:0015977">
    <property type="term" value="P:carbon fixation"/>
    <property type="evidence" value="ECO:0007669"/>
    <property type="project" value="UniProtKB-UniRule"/>
</dbReference>
<proteinExistence type="inferred from homology"/>
<dbReference type="SUPFAM" id="SSF51621">
    <property type="entry name" value="Phosphoenolpyruvate/pyruvate domain"/>
    <property type="match status" value="1"/>
</dbReference>
<keyword evidence="2 4" id="KW-0456">Lyase</keyword>
<evidence type="ECO:0000313" key="6">
    <source>
        <dbReference type="EMBL" id="HII70668.1"/>
    </source>
</evidence>
<evidence type="ECO:0000256" key="3">
    <source>
        <dbReference type="ARBA" id="ARBA00023300"/>
    </source>
</evidence>
<comment type="catalytic activity">
    <reaction evidence="4">
        <text>oxaloacetate + phosphate = phosphoenolpyruvate + hydrogencarbonate</text>
        <dbReference type="Rhea" id="RHEA:28370"/>
        <dbReference type="ChEBI" id="CHEBI:16452"/>
        <dbReference type="ChEBI" id="CHEBI:17544"/>
        <dbReference type="ChEBI" id="CHEBI:43474"/>
        <dbReference type="ChEBI" id="CHEBI:58702"/>
        <dbReference type="EC" id="4.1.1.31"/>
    </reaction>
</comment>
<dbReference type="EC" id="4.1.1.31" evidence="4 5"/>
<comment type="similarity">
    <text evidence="4">Belongs to the PEPCase type 2 family.</text>
</comment>
<comment type="caution">
    <text evidence="6">The sequence shown here is derived from an EMBL/GenBank/DDBJ whole genome shotgun (WGS) entry which is preliminary data.</text>
</comment>
<protein>
    <recommendedName>
        <fullName evidence="4 5">Phosphoenolpyruvate carboxylase</fullName>
        <shortName evidence="4">PEPC</shortName>
        <shortName evidence="4">PEPCase</shortName>
        <ecNumber evidence="4 5">4.1.1.31</ecNumber>
    </recommendedName>
</protein>
<dbReference type="EMBL" id="DUJS01000004">
    <property type="protein sequence ID" value="HII70668.1"/>
    <property type="molecule type" value="Genomic_DNA"/>
</dbReference>
<dbReference type="NCBIfam" id="TIGR02751">
    <property type="entry name" value="PEPCase_arch"/>
    <property type="match status" value="1"/>
</dbReference>
<dbReference type="GO" id="GO:0006099">
    <property type="term" value="P:tricarboxylic acid cycle"/>
    <property type="evidence" value="ECO:0007669"/>
    <property type="project" value="InterPro"/>
</dbReference>
<name>A0A832WB07_9EURY</name>
<dbReference type="InterPro" id="IPR007566">
    <property type="entry name" value="PEP_COase_arc-type"/>
</dbReference>